<dbReference type="GO" id="GO:0005829">
    <property type="term" value="C:cytosol"/>
    <property type="evidence" value="ECO:0007669"/>
    <property type="project" value="TreeGrafter"/>
</dbReference>
<keyword evidence="5" id="KW-0411">Iron-sulfur</keyword>
<dbReference type="RefSeq" id="WP_249281610.1">
    <property type="nucleotide sequence ID" value="NZ_JACRST010000001.1"/>
</dbReference>
<dbReference type="SUPFAM" id="SSF102114">
    <property type="entry name" value="Radical SAM enzymes"/>
    <property type="match status" value="1"/>
</dbReference>
<dbReference type="SFLD" id="SFLDG01123">
    <property type="entry name" value="methyltransferase_(Class_B)"/>
    <property type="match status" value="1"/>
</dbReference>
<dbReference type="Pfam" id="PF13311">
    <property type="entry name" value="DUF4080"/>
    <property type="match status" value="1"/>
</dbReference>
<evidence type="ECO:0000259" key="6">
    <source>
        <dbReference type="PROSITE" id="PS51332"/>
    </source>
</evidence>
<reference evidence="8" key="1">
    <citation type="submission" date="2020-08" db="EMBL/GenBank/DDBJ databases">
        <title>Genome public.</title>
        <authorList>
            <person name="Liu C."/>
            <person name="Sun Q."/>
        </authorList>
    </citation>
    <scope>NUCLEOTIDE SEQUENCE</scope>
    <source>
        <strain evidence="8">NSJ-31</strain>
    </source>
</reference>
<dbReference type="InterPro" id="IPR006158">
    <property type="entry name" value="Cobalamin-bd"/>
</dbReference>
<keyword evidence="4" id="KW-0408">Iron</keyword>
<dbReference type="GO" id="GO:0003824">
    <property type="term" value="F:catalytic activity"/>
    <property type="evidence" value="ECO:0007669"/>
    <property type="project" value="InterPro"/>
</dbReference>
<dbReference type="Gene3D" id="3.40.50.280">
    <property type="entry name" value="Cobalamin-binding domain"/>
    <property type="match status" value="1"/>
</dbReference>
<dbReference type="InterPro" id="IPR051198">
    <property type="entry name" value="BchE-like"/>
</dbReference>
<dbReference type="SMART" id="SM00729">
    <property type="entry name" value="Elp3"/>
    <property type="match status" value="1"/>
</dbReference>
<evidence type="ECO:0000256" key="5">
    <source>
        <dbReference type="ARBA" id="ARBA00023014"/>
    </source>
</evidence>
<protein>
    <submittedName>
        <fullName evidence="8">B12-binding domain-containing radical SAM protein</fullName>
    </submittedName>
</protein>
<dbReference type="PANTHER" id="PTHR43409:SF16">
    <property type="entry name" value="SLR0320 PROTEIN"/>
    <property type="match status" value="1"/>
</dbReference>
<sequence>MKTFVLAAVNAKFIHSSLAARSLARFAHNLERHHLITAEFTINQTQDYILDELFRMQPEVLFFSAYIWNIEVIRQLCPDLKKILPDCLIALGGPEVSYESRTFLRDNPAVDLILRGEGELTFTELLDRLEGEALPAFEGIKGIAYRNGDEIEVTPNRDPLDLALLPFPYDEGCKDAGHQILYYESSRGCPYRCAYCLSSVEKAVRFAPLDKVFADLQRFLDARVPQVKFVDRTFNCDRNHTLAIWRYLAEHDNGITNFHFELTADLLDDEMIAFLRSLRPGLFQFEIGVQSTNPQTLLSINRNVSFDRLARVVRAVKSGGNIHQHLDLIAGLPQEDYRSFGRSFDDVYALQPEQLQLGFLKVLKGSPLHARREEFGIVYRDCAPYEVLATRWLPHEDMMRLSAIEEMVELFYNSGKFISSIAYLTGCFPSPFACYESLAQFWVESGCHRTSHSRLELCELLRRFVLSQPQIDEQAWMWRLKFDLCRHERPKKLPDWLHPDQFLVYRERILAFFSQESNLERYLPQYRNCDCRYIAKVAHIEVFGNEGENCQAVLFDYDRRDLLGNAAYYLIEL</sequence>
<proteinExistence type="predicted"/>
<dbReference type="PROSITE" id="PS51918">
    <property type="entry name" value="RADICAL_SAM"/>
    <property type="match status" value="1"/>
</dbReference>
<evidence type="ECO:0000256" key="3">
    <source>
        <dbReference type="ARBA" id="ARBA00022723"/>
    </source>
</evidence>
<evidence type="ECO:0000256" key="2">
    <source>
        <dbReference type="ARBA" id="ARBA00022691"/>
    </source>
</evidence>
<dbReference type="Pfam" id="PF02310">
    <property type="entry name" value="B12-binding"/>
    <property type="match status" value="1"/>
</dbReference>
<dbReference type="InterPro" id="IPR058240">
    <property type="entry name" value="rSAM_sf"/>
</dbReference>
<dbReference type="SFLD" id="SFLDS00029">
    <property type="entry name" value="Radical_SAM"/>
    <property type="match status" value="1"/>
</dbReference>
<evidence type="ECO:0000256" key="1">
    <source>
        <dbReference type="ARBA" id="ARBA00001966"/>
    </source>
</evidence>
<name>A0A926DX39_9FIRM</name>
<evidence type="ECO:0000313" key="8">
    <source>
        <dbReference type="EMBL" id="MBC8545457.1"/>
    </source>
</evidence>
<dbReference type="GO" id="GO:0031419">
    <property type="term" value="F:cobalamin binding"/>
    <property type="evidence" value="ECO:0007669"/>
    <property type="project" value="InterPro"/>
</dbReference>
<dbReference type="EMBL" id="JACRST010000001">
    <property type="protein sequence ID" value="MBC8545457.1"/>
    <property type="molecule type" value="Genomic_DNA"/>
</dbReference>
<keyword evidence="2" id="KW-0949">S-adenosyl-L-methionine</keyword>
<dbReference type="GO" id="GO:0046872">
    <property type="term" value="F:metal ion binding"/>
    <property type="evidence" value="ECO:0007669"/>
    <property type="project" value="UniProtKB-KW"/>
</dbReference>
<dbReference type="Gene3D" id="3.80.30.20">
    <property type="entry name" value="tm_1862 like domain"/>
    <property type="match status" value="1"/>
</dbReference>
<dbReference type="InterPro" id="IPR006638">
    <property type="entry name" value="Elp3/MiaA/NifB-like_rSAM"/>
</dbReference>
<keyword evidence="9" id="KW-1185">Reference proteome</keyword>
<dbReference type="InterPro" id="IPR025288">
    <property type="entry name" value="DUF4080"/>
</dbReference>
<dbReference type="AlphaFoldDB" id="A0A926DX39"/>
<dbReference type="GO" id="GO:0051539">
    <property type="term" value="F:4 iron, 4 sulfur cluster binding"/>
    <property type="evidence" value="ECO:0007669"/>
    <property type="project" value="UniProtKB-KW"/>
</dbReference>
<dbReference type="SFLD" id="SFLDG01082">
    <property type="entry name" value="B12-binding_domain_containing"/>
    <property type="match status" value="1"/>
</dbReference>
<evidence type="ECO:0000256" key="4">
    <source>
        <dbReference type="ARBA" id="ARBA00023004"/>
    </source>
</evidence>
<feature type="domain" description="Radical SAM core" evidence="7">
    <location>
        <begin position="175"/>
        <end position="394"/>
    </location>
</feature>
<comment type="caution">
    <text evidence="8">The sequence shown here is derived from an EMBL/GenBank/DDBJ whole genome shotgun (WGS) entry which is preliminary data.</text>
</comment>
<dbReference type="Proteomes" id="UP000653127">
    <property type="component" value="Unassembled WGS sequence"/>
</dbReference>
<dbReference type="InterPro" id="IPR034466">
    <property type="entry name" value="Methyltransferase_Class_B"/>
</dbReference>
<comment type="cofactor">
    <cofactor evidence="1">
        <name>[4Fe-4S] cluster</name>
        <dbReference type="ChEBI" id="CHEBI:49883"/>
    </cofactor>
</comment>
<dbReference type="Pfam" id="PF04055">
    <property type="entry name" value="Radical_SAM"/>
    <property type="match status" value="1"/>
</dbReference>
<evidence type="ECO:0000313" key="9">
    <source>
        <dbReference type="Proteomes" id="UP000653127"/>
    </source>
</evidence>
<dbReference type="PROSITE" id="PS51332">
    <property type="entry name" value="B12_BINDING"/>
    <property type="match status" value="1"/>
</dbReference>
<dbReference type="CDD" id="cd02068">
    <property type="entry name" value="radical_SAM_B12_BD"/>
    <property type="match status" value="1"/>
</dbReference>
<feature type="domain" description="B12-binding" evidence="6">
    <location>
        <begin position="2"/>
        <end position="136"/>
    </location>
</feature>
<dbReference type="PANTHER" id="PTHR43409">
    <property type="entry name" value="ANAEROBIC MAGNESIUM-PROTOPORPHYRIN IX MONOMETHYL ESTER CYCLASE-RELATED"/>
    <property type="match status" value="1"/>
</dbReference>
<dbReference type="InterPro" id="IPR023404">
    <property type="entry name" value="rSAM_horseshoe"/>
</dbReference>
<gene>
    <name evidence="8" type="ORF">H8711_00705</name>
</gene>
<organism evidence="8 9">
    <name type="scientific">Ligaoa zhengdingensis</name>
    <dbReference type="NCBI Taxonomy" id="2763658"/>
    <lineage>
        <taxon>Bacteria</taxon>
        <taxon>Bacillati</taxon>
        <taxon>Bacillota</taxon>
        <taxon>Clostridia</taxon>
        <taxon>Eubacteriales</taxon>
        <taxon>Oscillospiraceae</taxon>
        <taxon>Ligaoa</taxon>
    </lineage>
</organism>
<accession>A0A926DX39</accession>
<dbReference type="InterPro" id="IPR007197">
    <property type="entry name" value="rSAM"/>
</dbReference>
<keyword evidence="3" id="KW-0479">Metal-binding</keyword>
<evidence type="ECO:0000259" key="7">
    <source>
        <dbReference type="PROSITE" id="PS51918"/>
    </source>
</evidence>